<sequence length="193" mass="21245">MSTLSSLVADYGSSSSGTDDDSESEQETPSGQEASSPTAKLPLPKPDFANGPTSKNSVFMNPYVEAEIAKKAILEKHVKMVPSKDEVRFINGKQICWNYRKGRCRFGHNCKFAHDSDLIQSATHSSSFSGNVSGQTVPERESASPEPEPDPEEGEDGQLKRKKRPGLSQTLVPGKKVLNMYKKQRVKETPWKS</sequence>
<evidence type="ECO:0000313" key="8">
    <source>
        <dbReference type="RefSeq" id="XP_034252406.1"/>
    </source>
</evidence>
<evidence type="ECO:0000256" key="5">
    <source>
        <dbReference type="SAM" id="MobiDB-lite"/>
    </source>
</evidence>
<evidence type="ECO:0000256" key="1">
    <source>
        <dbReference type="ARBA" id="ARBA00022723"/>
    </source>
</evidence>
<dbReference type="OrthoDB" id="336321at2759"/>
<protein>
    <submittedName>
        <fullName evidence="8">Uncharacterized protein LOC117651923</fullName>
    </submittedName>
</protein>
<dbReference type="InterPro" id="IPR041367">
    <property type="entry name" value="Znf-CCCH_4"/>
</dbReference>
<dbReference type="Gene3D" id="4.10.1000.10">
    <property type="entry name" value="Zinc finger, CCCH-type"/>
    <property type="match status" value="1"/>
</dbReference>
<dbReference type="InParanoid" id="A0A6P9A7V4"/>
<dbReference type="GeneID" id="117651923"/>
<proteinExistence type="predicted"/>
<keyword evidence="7" id="KW-1185">Reference proteome</keyword>
<feature type="region of interest" description="Disordered" evidence="5">
    <location>
        <begin position="123"/>
        <end position="193"/>
    </location>
</feature>
<evidence type="ECO:0000259" key="6">
    <source>
        <dbReference type="PROSITE" id="PS50103"/>
    </source>
</evidence>
<reference evidence="8" key="1">
    <citation type="submission" date="2025-08" db="UniProtKB">
        <authorList>
            <consortium name="RefSeq"/>
        </authorList>
    </citation>
    <scope>IDENTIFICATION</scope>
    <source>
        <tissue evidence="8">Total insect</tissue>
    </source>
</reference>
<feature type="zinc finger region" description="C3H1-type" evidence="4">
    <location>
        <begin position="90"/>
        <end position="117"/>
    </location>
</feature>
<feature type="domain" description="C3H1-type" evidence="6">
    <location>
        <begin position="90"/>
        <end position="117"/>
    </location>
</feature>
<evidence type="ECO:0000313" key="7">
    <source>
        <dbReference type="Proteomes" id="UP000515158"/>
    </source>
</evidence>
<feature type="region of interest" description="Disordered" evidence="5">
    <location>
        <begin position="1"/>
        <end position="55"/>
    </location>
</feature>
<dbReference type="GO" id="GO:0005634">
    <property type="term" value="C:nucleus"/>
    <property type="evidence" value="ECO:0007669"/>
    <property type="project" value="TreeGrafter"/>
</dbReference>
<evidence type="ECO:0000256" key="2">
    <source>
        <dbReference type="ARBA" id="ARBA00022771"/>
    </source>
</evidence>
<evidence type="ECO:0000256" key="4">
    <source>
        <dbReference type="PROSITE-ProRule" id="PRU00723"/>
    </source>
</evidence>
<name>A0A6P9A7V4_THRPL</name>
<keyword evidence="3 4" id="KW-0862">Zinc</keyword>
<dbReference type="PANTHER" id="PTHR21099:SF2">
    <property type="entry name" value="SI:CH211-113E8.11"/>
    <property type="match status" value="1"/>
</dbReference>
<dbReference type="PANTHER" id="PTHR21099">
    <property type="entry name" value="RAD201"/>
    <property type="match status" value="1"/>
</dbReference>
<dbReference type="InterPro" id="IPR036855">
    <property type="entry name" value="Znf_CCCH_sf"/>
</dbReference>
<organism evidence="8">
    <name type="scientific">Thrips palmi</name>
    <name type="common">Melon thrips</name>
    <dbReference type="NCBI Taxonomy" id="161013"/>
    <lineage>
        <taxon>Eukaryota</taxon>
        <taxon>Metazoa</taxon>
        <taxon>Ecdysozoa</taxon>
        <taxon>Arthropoda</taxon>
        <taxon>Hexapoda</taxon>
        <taxon>Insecta</taxon>
        <taxon>Pterygota</taxon>
        <taxon>Neoptera</taxon>
        <taxon>Paraneoptera</taxon>
        <taxon>Thysanoptera</taxon>
        <taxon>Terebrantia</taxon>
        <taxon>Thripoidea</taxon>
        <taxon>Thripidae</taxon>
        <taxon>Thrips</taxon>
    </lineage>
</organism>
<dbReference type="GO" id="GO:0008270">
    <property type="term" value="F:zinc ion binding"/>
    <property type="evidence" value="ECO:0007669"/>
    <property type="project" value="UniProtKB-KW"/>
</dbReference>
<evidence type="ECO:0000256" key="3">
    <source>
        <dbReference type="ARBA" id="ARBA00022833"/>
    </source>
</evidence>
<gene>
    <name evidence="8" type="primary">LOC117651923</name>
</gene>
<dbReference type="SUPFAM" id="SSF90229">
    <property type="entry name" value="CCCH zinc finger"/>
    <property type="match status" value="1"/>
</dbReference>
<dbReference type="RefSeq" id="XP_034252406.1">
    <property type="nucleotide sequence ID" value="XM_034396515.1"/>
</dbReference>
<keyword evidence="2 4" id="KW-0863">Zinc-finger</keyword>
<dbReference type="InterPro" id="IPR000571">
    <property type="entry name" value="Znf_CCCH"/>
</dbReference>
<feature type="compositionally biased region" description="Polar residues" evidence="5">
    <location>
        <begin position="123"/>
        <end position="136"/>
    </location>
</feature>
<dbReference type="KEGG" id="tpal:117651923"/>
<accession>A0A6P9A7V4</accession>
<dbReference type="Proteomes" id="UP000515158">
    <property type="component" value="Unplaced"/>
</dbReference>
<keyword evidence="1 4" id="KW-0479">Metal-binding</keyword>
<dbReference type="Pfam" id="PF18044">
    <property type="entry name" value="zf-CCCH_4"/>
    <property type="match status" value="1"/>
</dbReference>
<dbReference type="AlphaFoldDB" id="A0A6P9A7V4"/>
<feature type="compositionally biased region" description="Acidic residues" evidence="5">
    <location>
        <begin position="147"/>
        <end position="156"/>
    </location>
</feature>
<dbReference type="PROSITE" id="PS50103">
    <property type="entry name" value="ZF_C3H1"/>
    <property type="match status" value="1"/>
</dbReference>